<evidence type="ECO:0000256" key="3">
    <source>
        <dbReference type="ARBA" id="ARBA00023054"/>
    </source>
</evidence>
<keyword evidence="3" id="KW-0175">Coiled coil</keyword>
<evidence type="ECO:0000259" key="6">
    <source>
        <dbReference type="PROSITE" id="PS50033"/>
    </source>
</evidence>
<sequence>MLVGTGITRRALHPLRPELSARPGMASDLDQLLEMGFERSLAEKALKNTGNNGLSAAMDWIVEHQGDNEITESGGAAAEECKEAESPAARVFKCEECSKMLRNDEEVQLHSVRTGHVNYSESAESLKPLTEEERKLQMEKLQELLQQKKLQREAKEREEELEREKQRRRQGKDIVSAKAKFEEDEMKRLVEQRRREKEEDRAYRERLKADIAREREEKKMRERGEAAAVAPSSKPTLPPQTTKSDATICRLHIRLPTGQPLKYDFGANEPLSAVRLYVCQHWPDGSDELDPTTVNLFTTFPKRDYAEDDMQTTLSDLGLCPSAVLMARRKLC</sequence>
<dbReference type="GO" id="GO:0005634">
    <property type="term" value="C:nucleus"/>
    <property type="evidence" value="ECO:0007669"/>
    <property type="project" value="TreeGrafter"/>
</dbReference>
<dbReference type="InterPro" id="IPR015940">
    <property type="entry name" value="UBA"/>
</dbReference>
<feature type="compositionally biased region" description="Basic and acidic residues" evidence="4">
    <location>
        <begin position="152"/>
        <end position="165"/>
    </location>
</feature>
<keyword evidence="8" id="KW-1185">Reference proteome</keyword>
<evidence type="ECO:0000256" key="2">
    <source>
        <dbReference type="ARBA" id="ARBA00022490"/>
    </source>
</evidence>
<accession>A0A4S2LSM3</accession>
<dbReference type="Pfam" id="PF00789">
    <property type="entry name" value="UBX"/>
    <property type="match status" value="1"/>
</dbReference>
<dbReference type="GO" id="GO:0036435">
    <property type="term" value="F:K48-linked polyubiquitin modification-dependent protein binding"/>
    <property type="evidence" value="ECO:0007669"/>
    <property type="project" value="TreeGrafter"/>
</dbReference>
<reference evidence="7 8" key="1">
    <citation type="journal article" date="2019" name="BMC Genomics">
        <title>New insights from Opisthorchis felineus genome: update on genomics of the epidemiologically important liver flukes.</title>
        <authorList>
            <person name="Ershov N.I."/>
            <person name="Mordvinov V.A."/>
            <person name="Prokhortchouk E.B."/>
            <person name="Pakharukova M.Y."/>
            <person name="Gunbin K.V."/>
            <person name="Ustyantsev K."/>
            <person name="Genaev M.A."/>
            <person name="Blinov A.G."/>
            <person name="Mazur A."/>
            <person name="Boulygina E."/>
            <person name="Tsygankova S."/>
            <person name="Khrameeva E."/>
            <person name="Chekanov N."/>
            <person name="Fan G."/>
            <person name="Xiao A."/>
            <person name="Zhang H."/>
            <person name="Xu X."/>
            <person name="Yang H."/>
            <person name="Solovyev V."/>
            <person name="Lee S.M."/>
            <person name="Liu X."/>
            <person name="Afonnikov D.A."/>
            <person name="Skryabin K.G."/>
        </authorList>
    </citation>
    <scope>NUCLEOTIDE SEQUENCE [LARGE SCALE GENOMIC DNA]</scope>
    <source>
        <strain evidence="7">AK-0245</strain>
        <tissue evidence="7">Whole organism</tissue>
    </source>
</reference>
<evidence type="ECO:0008006" key="9">
    <source>
        <dbReference type="Google" id="ProtNLM"/>
    </source>
</evidence>
<dbReference type="Gene3D" id="1.10.8.10">
    <property type="entry name" value="DNA helicase RuvA subunit, C-terminal domain"/>
    <property type="match status" value="1"/>
</dbReference>
<proteinExistence type="predicted"/>
<dbReference type="SMART" id="SM00165">
    <property type="entry name" value="UBA"/>
    <property type="match status" value="1"/>
</dbReference>
<dbReference type="Gene3D" id="3.10.20.90">
    <property type="entry name" value="Phosphatidylinositol 3-kinase Catalytic Subunit, Chain A, domain 1"/>
    <property type="match status" value="1"/>
</dbReference>
<feature type="domain" description="UBA" evidence="5">
    <location>
        <begin position="18"/>
        <end position="64"/>
    </location>
</feature>
<evidence type="ECO:0000259" key="5">
    <source>
        <dbReference type="PROSITE" id="PS50030"/>
    </source>
</evidence>
<dbReference type="InterPro" id="IPR041923">
    <property type="entry name" value="UBA_UBXN1"/>
</dbReference>
<dbReference type="CDD" id="cd14302">
    <property type="entry name" value="UBA_UBXN1"/>
    <property type="match status" value="1"/>
</dbReference>
<evidence type="ECO:0000313" key="7">
    <source>
        <dbReference type="EMBL" id="TGZ64419.1"/>
    </source>
</evidence>
<dbReference type="GO" id="GO:0005737">
    <property type="term" value="C:cytoplasm"/>
    <property type="evidence" value="ECO:0007669"/>
    <property type="project" value="UniProtKB-SubCell"/>
</dbReference>
<feature type="domain" description="UBX" evidence="6">
    <location>
        <begin position="244"/>
        <end position="327"/>
    </location>
</feature>
<protein>
    <recommendedName>
        <fullName evidence="9">UBX domain-containing protein</fullName>
    </recommendedName>
</protein>
<dbReference type="SUPFAM" id="SSF54236">
    <property type="entry name" value="Ubiquitin-like"/>
    <property type="match status" value="1"/>
</dbReference>
<dbReference type="STRING" id="147828.A0A4S2LSM3"/>
<dbReference type="GO" id="GO:0031397">
    <property type="term" value="P:negative regulation of protein ubiquitination"/>
    <property type="evidence" value="ECO:0007669"/>
    <property type="project" value="TreeGrafter"/>
</dbReference>
<evidence type="ECO:0000256" key="4">
    <source>
        <dbReference type="SAM" id="MobiDB-lite"/>
    </source>
</evidence>
<comment type="caution">
    <text evidence="7">The sequence shown here is derived from an EMBL/GenBank/DDBJ whole genome shotgun (WGS) entry which is preliminary data.</text>
</comment>
<dbReference type="PROSITE" id="PS50033">
    <property type="entry name" value="UBX"/>
    <property type="match status" value="1"/>
</dbReference>
<dbReference type="PANTHER" id="PTHR46340">
    <property type="entry name" value="UBX DOMAIN-CONTAINING PROTEIN 1"/>
    <property type="match status" value="1"/>
</dbReference>
<comment type="subcellular location">
    <subcellularLocation>
        <location evidence="1">Cytoplasm</location>
    </subcellularLocation>
</comment>
<dbReference type="EMBL" id="SJOL01006745">
    <property type="protein sequence ID" value="TGZ64419.1"/>
    <property type="molecule type" value="Genomic_DNA"/>
</dbReference>
<organism evidence="7 8">
    <name type="scientific">Opisthorchis felineus</name>
    <dbReference type="NCBI Taxonomy" id="147828"/>
    <lineage>
        <taxon>Eukaryota</taxon>
        <taxon>Metazoa</taxon>
        <taxon>Spiralia</taxon>
        <taxon>Lophotrochozoa</taxon>
        <taxon>Platyhelminthes</taxon>
        <taxon>Trematoda</taxon>
        <taxon>Digenea</taxon>
        <taxon>Opisthorchiida</taxon>
        <taxon>Opisthorchiata</taxon>
        <taxon>Opisthorchiidae</taxon>
        <taxon>Opisthorchis</taxon>
    </lineage>
</organism>
<name>A0A4S2LSM3_OPIFE</name>
<dbReference type="GO" id="GO:0032435">
    <property type="term" value="P:negative regulation of proteasomal ubiquitin-dependent protein catabolic process"/>
    <property type="evidence" value="ECO:0007669"/>
    <property type="project" value="TreeGrafter"/>
</dbReference>
<dbReference type="InterPro" id="IPR013087">
    <property type="entry name" value="Znf_C2H2_type"/>
</dbReference>
<dbReference type="SUPFAM" id="SSF46934">
    <property type="entry name" value="UBA-like"/>
    <property type="match status" value="1"/>
</dbReference>
<dbReference type="InterPro" id="IPR009060">
    <property type="entry name" value="UBA-like_sf"/>
</dbReference>
<dbReference type="Proteomes" id="UP000308267">
    <property type="component" value="Unassembled WGS sequence"/>
</dbReference>
<feature type="compositionally biased region" description="Polar residues" evidence="4">
    <location>
        <begin position="233"/>
        <end position="243"/>
    </location>
</feature>
<dbReference type="OrthoDB" id="10254930at2759"/>
<gene>
    <name evidence="7" type="ORF">CRM22_006378</name>
</gene>
<feature type="region of interest" description="Disordered" evidence="4">
    <location>
        <begin position="152"/>
        <end position="173"/>
    </location>
</feature>
<feature type="region of interest" description="Disordered" evidence="4">
    <location>
        <begin position="216"/>
        <end position="243"/>
    </location>
</feature>
<dbReference type="PROSITE" id="PS50030">
    <property type="entry name" value="UBA"/>
    <property type="match status" value="1"/>
</dbReference>
<dbReference type="SMART" id="SM00166">
    <property type="entry name" value="UBX"/>
    <property type="match status" value="1"/>
</dbReference>
<keyword evidence="2" id="KW-0963">Cytoplasm</keyword>
<dbReference type="PANTHER" id="PTHR46340:SF1">
    <property type="entry name" value="UBX DOMAIN-CONTAINING PROTEIN 1"/>
    <property type="match status" value="1"/>
</dbReference>
<dbReference type="InterPro" id="IPR001012">
    <property type="entry name" value="UBX_dom"/>
</dbReference>
<dbReference type="PROSITE" id="PS00028">
    <property type="entry name" value="ZINC_FINGER_C2H2_1"/>
    <property type="match status" value="1"/>
</dbReference>
<feature type="compositionally biased region" description="Basic and acidic residues" evidence="4">
    <location>
        <begin position="216"/>
        <end position="225"/>
    </location>
</feature>
<dbReference type="AlphaFoldDB" id="A0A4S2LSM3"/>
<dbReference type="Pfam" id="PF22562">
    <property type="entry name" value="UBA_7"/>
    <property type="match status" value="1"/>
</dbReference>
<dbReference type="InterPro" id="IPR029071">
    <property type="entry name" value="Ubiquitin-like_domsf"/>
</dbReference>
<dbReference type="GO" id="GO:1903094">
    <property type="term" value="P:negative regulation of protein K48-linked deubiquitination"/>
    <property type="evidence" value="ECO:0007669"/>
    <property type="project" value="TreeGrafter"/>
</dbReference>
<evidence type="ECO:0000313" key="8">
    <source>
        <dbReference type="Proteomes" id="UP000308267"/>
    </source>
</evidence>
<evidence type="ECO:0000256" key="1">
    <source>
        <dbReference type="ARBA" id="ARBA00004496"/>
    </source>
</evidence>